<reference evidence="2 3" key="1">
    <citation type="submission" date="2019-01" db="EMBL/GenBank/DDBJ databases">
        <title>Mucilaginibacter antarcticum sp. nov., isolated from antarctic soil.</title>
        <authorList>
            <person name="Yan Y.-Q."/>
            <person name="Du Z.-J."/>
        </authorList>
    </citation>
    <scope>NUCLEOTIDE SEQUENCE [LARGE SCALE GENOMIC DNA]</scope>
    <source>
        <strain evidence="2 3">F01003</strain>
    </source>
</reference>
<protein>
    <submittedName>
        <fullName evidence="2">N-acetyltransferase</fullName>
    </submittedName>
</protein>
<accession>A0A3S3WAU3</accession>
<keyword evidence="3" id="KW-1185">Reference proteome</keyword>
<dbReference type="Gene3D" id="3.40.630.30">
    <property type="match status" value="1"/>
</dbReference>
<proteinExistence type="predicted"/>
<dbReference type="InterPro" id="IPR016181">
    <property type="entry name" value="Acyl_CoA_acyltransferase"/>
</dbReference>
<dbReference type="PROSITE" id="PS51186">
    <property type="entry name" value="GNAT"/>
    <property type="match status" value="1"/>
</dbReference>
<dbReference type="EMBL" id="SBIW01000004">
    <property type="protein sequence ID" value="RWY52462.1"/>
    <property type="molecule type" value="Genomic_DNA"/>
</dbReference>
<dbReference type="SUPFAM" id="SSF55729">
    <property type="entry name" value="Acyl-CoA N-acyltransferases (Nat)"/>
    <property type="match status" value="1"/>
</dbReference>
<organism evidence="2 3">
    <name type="scientific">Mucilaginibacter gilvus</name>
    <dbReference type="NCBI Taxonomy" id="2305909"/>
    <lineage>
        <taxon>Bacteria</taxon>
        <taxon>Pseudomonadati</taxon>
        <taxon>Bacteroidota</taxon>
        <taxon>Sphingobacteriia</taxon>
        <taxon>Sphingobacteriales</taxon>
        <taxon>Sphingobacteriaceae</taxon>
        <taxon>Mucilaginibacter</taxon>
    </lineage>
</organism>
<name>A0A3S3WAU3_9SPHI</name>
<dbReference type="Pfam" id="PF13302">
    <property type="entry name" value="Acetyltransf_3"/>
    <property type="match status" value="1"/>
</dbReference>
<dbReference type="AlphaFoldDB" id="A0A3S3WAU3"/>
<gene>
    <name evidence="2" type="ORF">EPL05_11185</name>
</gene>
<sequence>MEIKGTGFTLRNWRESDATELQRLADNPKIGANLYDRFPSPYSLADAEFFIGLNINQNPPTTFVIDVDGTFAGTIGITLRDDVFTKAPLFGYWLGEEYWGRGIMSEAAQLITQYAFATFDIICLQAGVFGSNPASMRVLEKAGYVKQGILKNVVFKRGEVLDEHIYVAYRK</sequence>
<dbReference type="RefSeq" id="WP_128534048.1">
    <property type="nucleotide sequence ID" value="NZ_SBIW01000004.1"/>
</dbReference>
<keyword evidence="2" id="KW-0808">Transferase</keyword>
<dbReference type="OrthoDB" id="9811523at2"/>
<dbReference type="Proteomes" id="UP000286701">
    <property type="component" value="Unassembled WGS sequence"/>
</dbReference>
<dbReference type="InterPro" id="IPR000182">
    <property type="entry name" value="GNAT_dom"/>
</dbReference>
<dbReference type="PANTHER" id="PTHR43328">
    <property type="entry name" value="ACETYLTRANSFERASE-RELATED"/>
    <property type="match status" value="1"/>
</dbReference>
<evidence type="ECO:0000259" key="1">
    <source>
        <dbReference type="PROSITE" id="PS51186"/>
    </source>
</evidence>
<comment type="caution">
    <text evidence="2">The sequence shown here is derived from an EMBL/GenBank/DDBJ whole genome shotgun (WGS) entry which is preliminary data.</text>
</comment>
<dbReference type="PANTHER" id="PTHR43328:SF1">
    <property type="entry name" value="N-ACETYLTRANSFERASE DOMAIN-CONTAINING PROTEIN"/>
    <property type="match status" value="1"/>
</dbReference>
<evidence type="ECO:0000313" key="3">
    <source>
        <dbReference type="Proteomes" id="UP000286701"/>
    </source>
</evidence>
<evidence type="ECO:0000313" key="2">
    <source>
        <dbReference type="EMBL" id="RWY52462.1"/>
    </source>
</evidence>
<feature type="domain" description="N-acetyltransferase" evidence="1">
    <location>
        <begin position="8"/>
        <end position="171"/>
    </location>
</feature>
<dbReference type="GO" id="GO:0016747">
    <property type="term" value="F:acyltransferase activity, transferring groups other than amino-acyl groups"/>
    <property type="evidence" value="ECO:0007669"/>
    <property type="project" value="InterPro"/>
</dbReference>